<feature type="region of interest" description="Disordered" evidence="6">
    <location>
        <begin position="388"/>
        <end position="407"/>
    </location>
</feature>
<dbReference type="GO" id="GO:0016020">
    <property type="term" value="C:membrane"/>
    <property type="evidence" value="ECO:0007669"/>
    <property type="project" value="UniProtKB-SubCell"/>
</dbReference>
<keyword evidence="2 7" id="KW-0812">Transmembrane</keyword>
<feature type="transmembrane region" description="Helical" evidence="7">
    <location>
        <begin position="133"/>
        <end position="154"/>
    </location>
</feature>
<evidence type="ECO:0000256" key="7">
    <source>
        <dbReference type="SAM" id="Phobius"/>
    </source>
</evidence>
<keyword evidence="3 7" id="KW-1133">Transmembrane helix</keyword>
<proteinExistence type="inferred from homology"/>
<dbReference type="RefSeq" id="XP_060280119.1">
    <property type="nucleotide sequence ID" value="XM_060425305.1"/>
</dbReference>
<feature type="region of interest" description="Disordered" evidence="6">
    <location>
        <begin position="301"/>
        <end position="335"/>
    </location>
</feature>
<dbReference type="Pfam" id="PF20684">
    <property type="entry name" value="Fung_rhodopsin"/>
    <property type="match status" value="1"/>
</dbReference>
<reference evidence="9" key="1">
    <citation type="submission" date="2023-06" db="EMBL/GenBank/DDBJ databases">
        <title>Genome-scale phylogeny and comparative genomics of the fungal order Sordariales.</title>
        <authorList>
            <consortium name="Lawrence Berkeley National Laboratory"/>
            <person name="Hensen N."/>
            <person name="Bonometti L."/>
            <person name="Westerberg I."/>
            <person name="Brannstrom I.O."/>
            <person name="Guillou S."/>
            <person name="Cros-Aarteil S."/>
            <person name="Calhoun S."/>
            <person name="Haridas S."/>
            <person name="Kuo A."/>
            <person name="Mondo S."/>
            <person name="Pangilinan J."/>
            <person name="Riley R."/>
            <person name="Labutti K."/>
            <person name="Andreopoulos B."/>
            <person name="Lipzen A."/>
            <person name="Chen C."/>
            <person name="Yanf M."/>
            <person name="Daum C."/>
            <person name="Ng V."/>
            <person name="Clum A."/>
            <person name="Steindorff A."/>
            <person name="Ohm R."/>
            <person name="Martin F."/>
            <person name="Silar P."/>
            <person name="Natvig D."/>
            <person name="Lalanne C."/>
            <person name="Gautier V."/>
            <person name="Ament-Velasquez S.L."/>
            <person name="Kruys A."/>
            <person name="Hutchinson M.I."/>
            <person name="Powell A.J."/>
            <person name="Barry K."/>
            <person name="Miller A.N."/>
            <person name="Grigoriev I.V."/>
            <person name="Debuchy R."/>
            <person name="Gladieux P."/>
            <person name="Thoren M.H."/>
            <person name="Johannesson H."/>
        </authorList>
    </citation>
    <scope>NUCLEOTIDE SEQUENCE</scope>
    <source>
        <strain evidence="9">8032-3</strain>
    </source>
</reference>
<feature type="domain" description="Rhodopsin" evidence="8">
    <location>
        <begin position="39"/>
        <end position="279"/>
    </location>
</feature>
<name>A0AAJ0BTG3_9PEZI</name>
<feature type="transmembrane region" description="Helical" evidence="7">
    <location>
        <begin position="174"/>
        <end position="204"/>
    </location>
</feature>
<comment type="caution">
    <text evidence="9">The sequence shown here is derived from an EMBL/GenBank/DDBJ whole genome shotgun (WGS) entry which is preliminary data.</text>
</comment>
<keyword evidence="10" id="KW-1185">Reference proteome</keyword>
<comment type="similarity">
    <text evidence="5">Belongs to the SAT4 family.</text>
</comment>
<dbReference type="PANTHER" id="PTHR33048:SF155">
    <property type="entry name" value="INTEGRAL MEMBRANE PROTEIN"/>
    <property type="match status" value="1"/>
</dbReference>
<protein>
    <recommendedName>
        <fullName evidence="8">Rhodopsin domain-containing protein</fullName>
    </recommendedName>
</protein>
<keyword evidence="4 7" id="KW-0472">Membrane</keyword>
<sequence length="407" mass="43968">MASAPPTDFDPAWAAEDKGPAIIGVIVAVTILETLFSGARLYVRGRIMGKLHLDDYLIVLAVICGWCAVIFGIMAVHSGNGKHFAILDADQKSGAILWTIVGFCPGIMSFGLPKLAVVALLTRLLNPSRAHRIFLWGIAILCNLSLLGCVVVLFAQCTPAKSQWDFSITEKTCWSPWILVHYAIFAGAMSAATDLYLAVYPAIVLFNLQLKLRKKLALTAALSIGSIATVIAIYKTTRLPNLASQDFSFDTSDLVIWTCVEGSAIIIASCIPILQPLADKILGSRFFGSTNDRRAYKKYGSERSGAMRSDMELSSHKNRTTGAVGGRSAKDPNSLTFLDKTKASSEESILNQDAGRKPAAEVVVDPAALHPADMAGRIVRTDVVTVSHSARRGQSEEDVEGWKSYGY</sequence>
<feature type="transmembrane region" description="Helical" evidence="7">
    <location>
        <begin position="216"/>
        <end position="234"/>
    </location>
</feature>
<evidence type="ECO:0000256" key="4">
    <source>
        <dbReference type="ARBA" id="ARBA00023136"/>
    </source>
</evidence>
<gene>
    <name evidence="9" type="ORF">QBC33DRAFT_479039</name>
</gene>
<accession>A0AAJ0BTG3</accession>
<dbReference type="InterPro" id="IPR052337">
    <property type="entry name" value="SAT4-like"/>
</dbReference>
<organism evidence="9 10">
    <name type="scientific">Phialemonium atrogriseum</name>
    <dbReference type="NCBI Taxonomy" id="1093897"/>
    <lineage>
        <taxon>Eukaryota</taxon>
        <taxon>Fungi</taxon>
        <taxon>Dikarya</taxon>
        <taxon>Ascomycota</taxon>
        <taxon>Pezizomycotina</taxon>
        <taxon>Sordariomycetes</taxon>
        <taxon>Sordariomycetidae</taxon>
        <taxon>Cephalothecales</taxon>
        <taxon>Cephalothecaceae</taxon>
        <taxon>Phialemonium</taxon>
    </lineage>
</organism>
<dbReference type="AlphaFoldDB" id="A0AAJ0BTG3"/>
<feature type="transmembrane region" description="Helical" evidence="7">
    <location>
        <begin position="96"/>
        <end position="121"/>
    </location>
</feature>
<comment type="subcellular location">
    <subcellularLocation>
        <location evidence="1">Membrane</location>
        <topology evidence="1">Multi-pass membrane protein</topology>
    </subcellularLocation>
</comment>
<dbReference type="Proteomes" id="UP001244011">
    <property type="component" value="Unassembled WGS sequence"/>
</dbReference>
<feature type="transmembrane region" description="Helical" evidence="7">
    <location>
        <begin position="55"/>
        <end position="76"/>
    </location>
</feature>
<evidence type="ECO:0000313" key="9">
    <source>
        <dbReference type="EMBL" id="KAK1763906.1"/>
    </source>
</evidence>
<feature type="transmembrane region" description="Helical" evidence="7">
    <location>
        <begin position="254"/>
        <end position="274"/>
    </location>
</feature>
<feature type="transmembrane region" description="Helical" evidence="7">
    <location>
        <begin position="20"/>
        <end position="43"/>
    </location>
</feature>
<dbReference type="GeneID" id="85308492"/>
<evidence type="ECO:0000256" key="5">
    <source>
        <dbReference type="ARBA" id="ARBA00038359"/>
    </source>
</evidence>
<evidence type="ECO:0000256" key="1">
    <source>
        <dbReference type="ARBA" id="ARBA00004141"/>
    </source>
</evidence>
<dbReference type="EMBL" id="MU839024">
    <property type="protein sequence ID" value="KAK1763906.1"/>
    <property type="molecule type" value="Genomic_DNA"/>
</dbReference>
<evidence type="ECO:0000256" key="6">
    <source>
        <dbReference type="SAM" id="MobiDB-lite"/>
    </source>
</evidence>
<evidence type="ECO:0000259" key="8">
    <source>
        <dbReference type="Pfam" id="PF20684"/>
    </source>
</evidence>
<dbReference type="PANTHER" id="PTHR33048">
    <property type="entry name" value="PTH11-LIKE INTEGRAL MEMBRANE PROTEIN (AFU_ORTHOLOGUE AFUA_5G11245)"/>
    <property type="match status" value="1"/>
</dbReference>
<evidence type="ECO:0000256" key="2">
    <source>
        <dbReference type="ARBA" id="ARBA00022692"/>
    </source>
</evidence>
<evidence type="ECO:0000313" key="10">
    <source>
        <dbReference type="Proteomes" id="UP001244011"/>
    </source>
</evidence>
<evidence type="ECO:0000256" key="3">
    <source>
        <dbReference type="ARBA" id="ARBA00022989"/>
    </source>
</evidence>
<dbReference type="InterPro" id="IPR049326">
    <property type="entry name" value="Rhodopsin_dom_fungi"/>
</dbReference>